<proteinExistence type="inferred from homology"/>
<dbReference type="PANTHER" id="PTHR33077:SF61">
    <property type="entry name" value="PROTEIN TIFY 3A-RELATED"/>
    <property type="match status" value="1"/>
</dbReference>
<sequence length="181" mass="19788">MERSHDEIDFFRMKRRSRAGTSCRGIQSVVSKISPQLLKTVMASGEARDVDSRRQGNSHVSSDPSFCAAAGRLPSPLPVFDPNSRSDSTGLPDLSTLTIFYNGTVTAVNITHDKAGAVIKMVESLTAKRSDGPPKGTPASGNRLDLPIMRSKSLYRFLEKRKERLASSSPYRKPITTTDSC</sequence>
<evidence type="ECO:0000256" key="3">
    <source>
        <dbReference type="ARBA" id="ARBA00022843"/>
    </source>
</evidence>
<reference evidence="6" key="1">
    <citation type="submission" date="2020-02" db="EMBL/GenBank/DDBJ databases">
        <authorList>
            <person name="Scholz U."/>
            <person name="Mascher M."/>
            <person name="Fiebig A."/>
        </authorList>
    </citation>
    <scope>NUCLEOTIDE SEQUENCE</scope>
</reference>
<evidence type="ECO:0000256" key="1">
    <source>
        <dbReference type="ARBA" id="ARBA00008614"/>
    </source>
</evidence>
<name>A0A7I8KSP5_SPIIN</name>
<dbReference type="GO" id="GO:2000022">
    <property type="term" value="P:regulation of jasmonic acid mediated signaling pathway"/>
    <property type="evidence" value="ECO:0007669"/>
    <property type="project" value="TreeGrafter"/>
</dbReference>
<keyword evidence="3" id="KW-0832">Ubl conjugation</keyword>
<evidence type="ECO:0000256" key="4">
    <source>
        <dbReference type="SAM" id="MobiDB-lite"/>
    </source>
</evidence>
<evidence type="ECO:0000256" key="2">
    <source>
        <dbReference type="ARBA" id="ARBA00022819"/>
    </source>
</evidence>
<dbReference type="AlphaFoldDB" id="A0A7I8KSP5"/>
<dbReference type="GO" id="GO:0031347">
    <property type="term" value="P:regulation of defense response"/>
    <property type="evidence" value="ECO:0007669"/>
    <property type="project" value="TreeGrafter"/>
</dbReference>
<feature type="region of interest" description="Disordered" evidence="4">
    <location>
        <begin position="44"/>
        <end position="64"/>
    </location>
</feature>
<dbReference type="EMBL" id="LR746271">
    <property type="protein sequence ID" value="CAA7400512.1"/>
    <property type="molecule type" value="Genomic_DNA"/>
</dbReference>
<accession>A0A7I8KSP5</accession>
<dbReference type="GO" id="GO:0009611">
    <property type="term" value="P:response to wounding"/>
    <property type="evidence" value="ECO:0007669"/>
    <property type="project" value="TreeGrafter"/>
</dbReference>
<evidence type="ECO:0000259" key="5">
    <source>
        <dbReference type="Pfam" id="PF06200"/>
    </source>
</evidence>
<keyword evidence="2" id="KW-1184">Jasmonic acid signaling pathway</keyword>
<feature type="compositionally biased region" description="Polar residues" evidence="4">
    <location>
        <begin position="55"/>
        <end position="64"/>
    </location>
</feature>
<dbReference type="InterPro" id="IPR010399">
    <property type="entry name" value="Tify_dom"/>
</dbReference>
<evidence type="ECO:0000313" key="7">
    <source>
        <dbReference type="Proteomes" id="UP000663760"/>
    </source>
</evidence>
<dbReference type="PANTHER" id="PTHR33077">
    <property type="entry name" value="PROTEIN TIFY 4A-RELATED-RELATED"/>
    <property type="match status" value="1"/>
</dbReference>
<comment type="similarity">
    <text evidence="1">Belongs to the TIFY/JAZ family.</text>
</comment>
<dbReference type="InterPro" id="IPR040390">
    <property type="entry name" value="TIFY/JAZ"/>
</dbReference>
<protein>
    <recommendedName>
        <fullName evidence="5">Tify domain-containing protein</fullName>
    </recommendedName>
</protein>
<keyword evidence="7" id="KW-1185">Reference proteome</keyword>
<gene>
    <name evidence="6" type="ORF">SI8410_08011190</name>
</gene>
<dbReference type="Proteomes" id="UP000663760">
    <property type="component" value="Chromosome 8"/>
</dbReference>
<dbReference type="GO" id="GO:0005634">
    <property type="term" value="C:nucleus"/>
    <property type="evidence" value="ECO:0007669"/>
    <property type="project" value="TreeGrafter"/>
</dbReference>
<dbReference type="OrthoDB" id="782771at2759"/>
<evidence type="ECO:0000313" key="6">
    <source>
        <dbReference type="EMBL" id="CAA7400512.1"/>
    </source>
</evidence>
<organism evidence="6 7">
    <name type="scientific">Spirodela intermedia</name>
    <name type="common">Intermediate duckweed</name>
    <dbReference type="NCBI Taxonomy" id="51605"/>
    <lineage>
        <taxon>Eukaryota</taxon>
        <taxon>Viridiplantae</taxon>
        <taxon>Streptophyta</taxon>
        <taxon>Embryophyta</taxon>
        <taxon>Tracheophyta</taxon>
        <taxon>Spermatophyta</taxon>
        <taxon>Magnoliopsida</taxon>
        <taxon>Liliopsida</taxon>
        <taxon>Araceae</taxon>
        <taxon>Lemnoideae</taxon>
        <taxon>Spirodela</taxon>
    </lineage>
</organism>
<dbReference type="InterPro" id="IPR018467">
    <property type="entry name" value="CCT_CS"/>
</dbReference>
<dbReference type="Pfam" id="PF06200">
    <property type="entry name" value="tify"/>
    <property type="match status" value="1"/>
</dbReference>
<dbReference type="Pfam" id="PF09425">
    <property type="entry name" value="Jas_motif"/>
    <property type="match status" value="1"/>
</dbReference>
<feature type="domain" description="Tify" evidence="5">
    <location>
        <begin position="95"/>
        <end position="121"/>
    </location>
</feature>